<gene>
    <name evidence="1" type="ORF">GTW23_03185</name>
</gene>
<comment type="caution">
    <text evidence="1">The sequence shown here is derived from an EMBL/GenBank/DDBJ whole genome shotgun (WGS) entry which is preliminary data.</text>
</comment>
<proteinExistence type="predicted"/>
<dbReference type="EMBL" id="JAAAML010000001">
    <property type="protein sequence ID" value="MCO6407167.1"/>
    <property type="molecule type" value="Genomic_DNA"/>
</dbReference>
<keyword evidence="2" id="KW-1185">Reference proteome</keyword>
<name>A0ABT1CLX7_9HYPH</name>
<evidence type="ECO:0000313" key="1">
    <source>
        <dbReference type="EMBL" id="MCO6407167.1"/>
    </source>
</evidence>
<sequence length="84" mass="9323">MDDADIVGTSDGKKFTFDQAEIEELQKIFDAQENSDGDKGRKDYCCRWHDGSKRAVRASNSVSAMLKCQKHKPGKPVSVSRGNC</sequence>
<protein>
    <submittedName>
        <fullName evidence="1">Uncharacterized protein</fullName>
    </submittedName>
</protein>
<organism evidence="1 2">
    <name type="scientific">Hoeflea alexandrii</name>
    <dbReference type="NCBI Taxonomy" id="288436"/>
    <lineage>
        <taxon>Bacteria</taxon>
        <taxon>Pseudomonadati</taxon>
        <taxon>Pseudomonadota</taxon>
        <taxon>Alphaproteobacteria</taxon>
        <taxon>Hyphomicrobiales</taxon>
        <taxon>Rhizobiaceae</taxon>
        <taxon>Hoeflea</taxon>
    </lineage>
</organism>
<evidence type="ECO:0000313" key="2">
    <source>
        <dbReference type="Proteomes" id="UP001320715"/>
    </source>
</evidence>
<reference evidence="1 2" key="1">
    <citation type="submission" date="2020-01" db="EMBL/GenBank/DDBJ databases">
        <title>Genomes of bacteria type strains.</title>
        <authorList>
            <person name="Chen J."/>
            <person name="Zhu S."/>
            <person name="Yang J."/>
        </authorList>
    </citation>
    <scope>NUCLEOTIDE SEQUENCE [LARGE SCALE GENOMIC DNA]</scope>
    <source>
        <strain evidence="1 2">DSM 16655</strain>
    </source>
</reference>
<dbReference type="RefSeq" id="WP_252914587.1">
    <property type="nucleotide sequence ID" value="NZ_JAAAML010000001.1"/>
</dbReference>
<dbReference type="Proteomes" id="UP001320715">
    <property type="component" value="Unassembled WGS sequence"/>
</dbReference>
<accession>A0ABT1CLX7</accession>